<dbReference type="PANTHER" id="PTHR15032">
    <property type="entry name" value="N-ACYL-PHOSPHATIDYLETHANOLAMINE-HYDROLYZING PHOSPHOLIPASE D"/>
    <property type="match status" value="1"/>
</dbReference>
<dbReference type="SUPFAM" id="SSF56281">
    <property type="entry name" value="Metallo-hydrolase/oxidoreductase"/>
    <property type="match status" value="1"/>
</dbReference>
<dbReference type="Proteomes" id="UP001200110">
    <property type="component" value="Unassembled WGS sequence"/>
</dbReference>
<protein>
    <submittedName>
        <fullName evidence="2">MBL fold metallo-hydrolase</fullName>
    </submittedName>
</protein>
<feature type="domain" description="Metallo-beta-lactamase" evidence="1">
    <location>
        <begin position="97"/>
        <end position="301"/>
    </location>
</feature>
<comment type="caution">
    <text evidence="2">The sequence shown here is derived from an EMBL/GenBank/DDBJ whole genome shotgun (WGS) entry which is preliminary data.</text>
</comment>
<keyword evidence="3" id="KW-1185">Reference proteome</keyword>
<dbReference type="Pfam" id="PF12706">
    <property type="entry name" value="Lactamase_B_2"/>
    <property type="match status" value="1"/>
</dbReference>
<gene>
    <name evidence="2" type="ORF">L5G33_00230</name>
</gene>
<evidence type="ECO:0000313" key="2">
    <source>
        <dbReference type="EMBL" id="MCF8586890.1"/>
    </source>
</evidence>
<reference evidence="2 3" key="1">
    <citation type="submission" date="2022-01" db="EMBL/GenBank/DDBJ databases">
        <authorList>
            <person name="Huang Y."/>
        </authorList>
    </citation>
    <scope>NUCLEOTIDE SEQUENCE [LARGE SCALE GENOMIC DNA]</scope>
    <source>
        <strain evidence="2 3">HY366</strain>
    </source>
</reference>
<dbReference type="Gene3D" id="3.60.15.10">
    <property type="entry name" value="Ribonuclease Z/Hydroxyacylglutathione hydrolase-like"/>
    <property type="match status" value="1"/>
</dbReference>
<evidence type="ECO:0000313" key="3">
    <source>
        <dbReference type="Proteomes" id="UP001200110"/>
    </source>
</evidence>
<dbReference type="EMBL" id="JAKKOR010000001">
    <property type="protein sequence ID" value="MCF8586890.1"/>
    <property type="molecule type" value="Genomic_DNA"/>
</dbReference>
<dbReference type="InterPro" id="IPR036866">
    <property type="entry name" value="RibonucZ/Hydroxyglut_hydro"/>
</dbReference>
<organism evidence="2 3">
    <name type="scientific">Gordonia liuliyuniae</name>
    <dbReference type="NCBI Taxonomy" id="2911517"/>
    <lineage>
        <taxon>Bacteria</taxon>
        <taxon>Bacillati</taxon>
        <taxon>Actinomycetota</taxon>
        <taxon>Actinomycetes</taxon>
        <taxon>Mycobacteriales</taxon>
        <taxon>Gordoniaceae</taxon>
        <taxon>Gordonia</taxon>
    </lineage>
</organism>
<sequence length="358" mass="38127">MTVIPGPLRAMGASTAAIAEATAGSPNRSGGVFANREPAAVAEGAPGPGVFVDMLRRPGAPSGVIPVLRPVVAPVPAELSITWLGHASAIVDVDGVRVLLDPVLSARCSPSQLVGPKRMHDVPITAAALPAVDVVLLSHDHYDHLDTGTVTTIARMQPDAMFVAPIGVDAHLRHWGIGAEKIRTADWHGSVTVSVRDTRITFDAYPARHFSGRGFTRNETLWASWAVSGPSHSFFFSGDTGFTDGYREVGEQHGAFDATLIAIGAYDPLWPDIHLNPEEAVTVHDLVNGGERASLLIPIHWGTFNLARHSWGDPVRRLLPAAEAAGIDVCVPRPGSTLDAVDRVGTAIDDPTWWERHV</sequence>
<dbReference type="RefSeq" id="WP_236996131.1">
    <property type="nucleotide sequence ID" value="NZ_JAKKOR010000001.1"/>
</dbReference>
<accession>A0ABS9IMV5</accession>
<proteinExistence type="predicted"/>
<name>A0ABS9IMV5_9ACTN</name>
<dbReference type="PANTHER" id="PTHR15032:SF4">
    <property type="entry name" value="N-ACYL-PHOSPHATIDYLETHANOLAMINE-HYDROLYZING PHOSPHOLIPASE D"/>
    <property type="match status" value="1"/>
</dbReference>
<dbReference type="InterPro" id="IPR001279">
    <property type="entry name" value="Metallo-B-lactamas"/>
</dbReference>
<evidence type="ECO:0000259" key="1">
    <source>
        <dbReference type="Pfam" id="PF12706"/>
    </source>
</evidence>